<sequence>MASFETHYETLGVGKGASLKQITVAYRKLALKNHPDKNKGDITATERFQKISNAHDILSDEKSRARYDLSLSRIKAAWEAQQAKEDKQQRHRQSAHPKHSHKTAELERKRRLIEDCIRRQQEEYRRLMSLWDKLHSGEIPEGFEDYQLYGGDDEEVFMAIRNKLCEDLHILTKGKMEPANNILAEIEAALKRYQK</sequence>
<protein>
    <recommendedName>
        <fullName evidence="2">J domain-containing protein</fullName>
    </recommendedName>
</protein>
<gene>
    <name evidence="3" type="ORF">IFR04_001964</name>
</gene>
<dbReference type="PRINTS" id="PR00625">
    <property type="entry name" value="JDOMAIN"/>
</dbReference>
<dbReference type="InterPro" id="IPR036869">
    <property type="entry name" value="J_dom_sf"/>
</dbReference>
<dbReference type="Proteomes" id="UP000664132">
    <property type="component" value="Unassembled WGS sequence"/>
</dbReference>
<organism evidence="3 4">
    <name type="scientific">Cadophora malorum</name>
    <dbReference type="NCBI Taxonomy" id="108018"/>
    <lineage>
        <taxon>Eukaryota</taxon>
        <taxon>Fungi</taxon>
        <taxon>Dikarya</taxon>
        <taxon>Ascomycota</taxon>
        <taxon>Pezizomycotina</taxon>
        <taxon>Leotiomycetes</taxon>
        <taxon>Helotiales</taxon>
        <taxon>Ploettnerulaceae</taxon>
        <taxon>Cadophora</taxon>
    </lineage>
</organism>
<dbReference type="Gene3D" id="1.10.287.110">
    <property type="entry name" value="DnaJ domain"/>
    <property type="match status" value="1"/>
</dbReference>
<keyword evidence="4" id="KW-1185">Reference proteome</keyword>
<dbReference type="PANTHER" id="PTHR24074">
    <property type="entry name" value="CO-CHAPERONE PROTEIN DJLA"/>
    <property type="match status" value="1"/>
</dbReference>
<evidence type="ECO:0000313" key="3">
    <source>
        <dbReference type="EMBL" id="KAG4424993.1"/>
    </source>
</evidence>
<feature type="region of interest" description="Disordered" evidence="1">
    <location>
        <begin position="80"/>
        <end position="105"/>
    </location>
</feature>
<feature type="compositionally biased region" description="Basic residues" evidence="1">
    <location>
        <begin position="89"/>
        <end position="101"/>
    </location>
</feature>
<name>A0A8H7WHE4_9HELO</name>
<evidence type="ECO:0000259" key="2">
    <source>
        <dbReference type="PROSITE" id="PS50076"/>
    </source>
</evidence>
<reference evidence="3" key="1">
    <citation type="submission" date="2021-02" db="EMBL/GenBank/DDBJ databases">
        <title>Genome sequence Cadophora malorum strain M34.</title>
        <authorList>
            <person name="Stefanovic E."/>
            <person name="Vu D."/>
            <person name="Scully C."/>
            <person name="Dijksterhuis J."/>
            <person name="Roader J."/>
            <person name="Houbraken J."/>
        </authorList>
    </citation>
    <scope>NUCLEOTIDE SEQUENCE</scope>
    <source>
        <strain evidence="3">M34</strain>
    </source>
</reference>
<dbReference type="CDD" id="cd06257">
    <property type="entry name" value="DnaJ"/>
    <property type="match status" value="1"/>
</dbReference>
<dbReference type="SUPFAM" id="SSF46565">
    <property type="entry name" value="Chaperone J-domain"/>
    <property type="match status" value="1"/>
</dbReference>
<evidence type="ECO:0000256" key="1">
    <source>
        <dbReference type="SAM" id="MobiDB-lite"/>
    </source>
</evidence>
<dbReference type="OrthoDB" id="3561807at2759"/>
<feature type="domain" description="J" evidence="2">
    <location>
        <begin position="6"/>
        <end position="71"/>
    </location>
</feature>
<accession>A0A8H7WHE4</accession>
<dbReference type="SMART" id="SM00271">
    <property type="entry name" value="DnaJ"/>
    <property type="match status" value="1"/>
</dbReference>
<comment type="caution">
    <text evidence="3">The sequence shown here is derived from an EMBL/GenBank/DDBJ whole genome shotgun (WGS) entry which is preliminary data.</text>
</comment>
<dbReference type="EMBL" id="JAFJYH010000015">
    <property type="protein sequence ID" value="KAG4424993.1"/>
    <property type="molecule type" value="Genomic_DNA"/>
</dbReference>
<evidence type="ECO:0000313" key="4">
    <source>
        <dbReference type="Proteomes" id="UP000664132"/>
    </source>
</evidence>
<dbReference type="InterPro" id="IPR050817">
    <property type="entry name" value="DjlA_DnaK_co-chaperone"/>
</dbReference>
<dbReference type="InterPro" id="IPR018253">
    <property type="entry name" value="DnaJ_domain_CS"/>
</dbReference>
<proteinExistence type="predicted"/>
<dbReference type="InterPro" id="IPR001623">
    <property type="entry name" value="DnaJ_domain"/>
</dbReference>
<dbReference type="PROSITE" id="PS50076">
    <property type="entry name" value="DNAJ_2"/>
    <property type="match status" value="1"/>
</dbReference>
<dbReference type="AlphaFoldDB" id="A0A8H7WHE4"/>
<dbReference type="PROSITE" id="PS00636">
    <property type="entry name" value="DNAJ_1"/>
    <property type="match status" value="1"/>
</dbReference>
<dbReference type="Pfam" id="PF00226">
    <property type="entry name" value="DnaJ"/>
    <property type="match status" value="1"/>
</dbReference>